<keyword evidence="4" id="KW-1185">Reference proteome</keyword>
<proteinExistence type="predicted"/>
<dbReference type="Proteomes" id="UP001152484">
    <property type="component" value="Unassembled WGS sequence"/>
</dbReference>
<feature type="compositionally biased region" description="Basic and acidic residues" evidence="2">
    <location>
        <begin position="220"/>
        <end position="233"/>
    </location>
</feature>
<evidence type="ECO:0000313" key="3">
    <source>
        <dbReference type="EMBL" id="CAH9105651.1"/>
    </source>
</evidence>
<gene>
    <name evidence="3" type="ORF">CEURO_LOCUS16986</name>
</gene>
<feature type="coiled-coil region" evidence="1">
    <location>
        <begin position="43"/>
        <end position="77"/>
    </location>
</feature>
<evidence type="ECO:0000256" key="1">
    <source>
        <dbReference type="SAM" id="Coils"/>
    </source>
</evidence>
<evidence type="ECO:0000313" key="4">
    <source>
        <dbReference type="Proteomes" id="UP001152484"/>
    </source>
</evidence>
<evidence type="ECO:0000256" key="2">
    <source>
        <dbReference type="SAM" id="MobiDB-lite"/>
    </source>
</evidence>
<dbReference type="OrthoDB" id="1323463at2759"/>
<dbReference type="EMBL" id="CAMAPE010000048">
    <property type="protein sequence ID" value="CAH9105651.1"/>
    <property type="molecule type" value="Genomic_DNA"/>
</dbReference>
<protein>
    <submittedName>
        <fullName evidence="3">Uncharacterized protein</fullName>
    </submittedName>
</protein>
<organism evidence="3 4">
    <name type="scientific">Cuscuta europaea</name>
    <name type="common">European dodder</name>
    <dbReference type="NCBI Taxonomy" id="41803"/>
    <lineage>
        <taxon>Eukaryota</taxon>
        <taxon>Viridiplantae</taxon>
        <taxon>Streptophyta</taxon>
        <taxon>Embryophyta</taxon>
        <taxon>Tracheophyta</taxon>
        <taxon>Spermatophyta</taxon>
        <taxon>Magnoliopsida</taxon>
        <taxon>eudicotyledons</taxon>
        <taxon>Gunneridae</taxon>
        <taxon>Pentapetalae</taxon>
        <taxon>asterids</taxon>
        <taxon>lamiids</taxon>
        <taxon>Solanales</taxon>
        <taxon>Convolvulaceae</taxon>
        <taxon>Cuscuteae</taxon>
        <taxon>Cuscuta</taxon>
        <taxon>Cuscuta subgen. Cuscuta</taxon>
    </lineage>
</organism>
<reference evidence="3" key="1">
    <citation type="submission" date="2022-07" db="EMBL/GenBank/DDBJ databases">
        <authorList>
            <person name="Macas J."/>
            <person name="Novak P."/>
            <person name="Neumann P."/>
        </authorList>
    </citation>
    <scope>NUCLEOTIDE SEQUENCE</scope>
</reference>
<dbReference type="AlphaFoldDB" id="A0A9P0ZMP7"/>
<feature type="region of interest" description="Disordered" evidence="2">
    <location>
        <begin position="201"/>
        <end position="263"/>
    </location>
</feature>
<accession>A0A9P0ZMP7</accession>
<sequence length="263" mass="28561">MSQMLPSADRLALARLDESSLEAKILLNTASSFMGLCEHIRRVEQMKEAKGAAEGEAALLRKKLAEAEDSLRLATDSMEQRVQAARAEGMSEGLAKDGEAAAEAARTAAKEARAAKEEAVSRAWEDAIAGFTAEGWKAGDQKEWLSSVVGASVDDWVGGPDKMWLAEKGNSYYQGGEFFTQRLIYRKLARHFKLSPEEFQPEAYGLPPRQPDLRIPLPEGEERPVLEDSETLRECGLGSDGDEAESEAISTTVEGGDVVSPLS</sequence>
<keyword evidence="1" id="KW-0175">Coiled coil</keyword>
<name>A0A9P0ZMP7_CUSEU</name>
<comment type="caution">
    <text evidence="3">The sequence shown here is derived from an EMBL/GenBank/DDBJ whole genome shotgun (WGS) entry which is preliminary data.</text>
</comment>